<dbReference type="SUPFAM" id="SSF52540">
    <property type="entry name" value="P-loop containing nucleoside triphosphate hydrolases"/>
    <property type="match status" value="1"/>
</dbReference>
<dbReference type="EMBL" id="UZAF01018930">
    <property type="protein sequence ID" value="VDO56158.1"/>
    <property type="molecule type" value="Genomic_DNA"/>
</dbReference>
<reference evidence="4 5" key="2">
    <citation type="submission" date="2018-11" db="EMBL/GenBank/DDBJ databases">
        <authorList>
            <consortium name="Pathogen Informatics"/>
        </authorList>
    </citation>
    <scope>NUCLEOTIDE SEQUENCE [LARGE SCALE GENOMIC DNA]</scope>
    <source>
        <strain evidence="4 5">MHpl1</strain>
    </source>
</reference>
<dbReference type="GO" id="GO:0000723">
    <property type="term" value="P:telomere maintenance"/>
    <property type="evidence" value="ECO:0007669"/>
    <property type="project" value="TreeGrafter"/>
</dbReference>
<dbReference type="GO" id="GO:0005657">
    <property type="term" value="C:replication fork"/>
    <property type="evidence" value="ECO:0007669"/>
    <property type="project" value="TreeGrafter"/>
</dbReference>
<dbReference type="STRING" id="6290.A0A158QQM1"/>
<reference evidence="6" key="1">
    <citation type="submission" date="2016-04" db="UniProtKB">
        <authorList>
            <consortium name="WormBaseParasite"/>
        </authorList>
    </citation>
    <scope>IDENTIFICATION</scope>
</reference>
<comment type="subcellular location">
    <subcellularLocation>
        <location evidence="1">Nucleus</location>
    </subcellularLocation>
</comment>
<evidence type="ECO:0000313" key="6">
    <source>
        <dbReference type="WBParaSite" id="HPLM_0001532801-mRNA-1"/>
    </source>
</evidence>
<dbReference type="InterPro" id="IPR051988">
    <property type="entry name" value="HRR_RAD51_Paralog"/>
</dbReference>
<dbReference type="AlphaFoldDB" id="A0A158QQM1"/>
<dbReference type="GO" id="GO:0042148">
    <property type="term" value="P:DNA strand invasion"/>
    <property type="evidence" value="ECO:0007669"/>
    <property type="project" value="TreeGrafter"/>
</dbReference>
<dbReference type="PROSITE" id="PS50162">
    <property type="entry name" value="RECA_2"/>
    <property type="match status" value="1"/>
</dbReference>
<proteinExistence type="predicted"/>
<evidence type="ECO:0000313" key="5">
    <source>
        <dbReference type="Proteomes" id="UP000268014"/>
    </source>
</evidence>
<accession>A0A158QQM1</accession>
<dbReference type="GO" id="GO:0000400">
    <property type="term" value="F:four-way junction DNA binding"/>
    <property type="evidence" value="ECO:0007669"/>
    <property type="project" value="TreeGrafter"/>
</dbReference>
<dbReference type="Proteomes" id="UP000268014">
    <property type="component" value="Unassembled WGS sequence"/>
</dbReference>
<dbReference type="PANTHER" id="PTHR46457">
    <property type="entry name" value="DNA REPAIR PROTEIN RAD51 HOMOLOG 4"/>
    <property type="match status" value="1"/>
</dbReference>
<dbReference type="Pfam" id="PF08423">
    <property type="entry name" value="Rad51"/>
    <property type="match status" value="1"/>
</dbReference>
<dbReference type="WBParaSite" id="HPLM_0001532801-mRNA-1">
    <property type="protein sequence ID" value="HPLM_0001532801-mRNA-1"/>
    <property type="gene ID" value="HPLM_0001532801"/>
</dbReference>
<dbReference type="GO" id="GO:0005815">
    <property type="term" value="C:microtubule organizing center"/>
    <property type="evidence" value="ECO:0007669"/>
    <property type="project" value="TreeGrafter"/>
</dbReference>
<protein>
    <submittedName>
        <fullName evidence="6">RECA_2 domain-containing protein</fullName>
    </submittedName>
</protein>
<feature type="domain" description="RecA family profile 1" evidence="3">
    <location>
        <begin position="1"/>
        <end position="203"/>
    </location>
</feature>
<dbReference type="OMA" id="NHITHWR"/>
<dbReference type="GO" id="GO:0140664">
    <property type="term" value="F:ATP-dependent DNA damage sensor activity"/>
    <property type="evidence" value="ECO:0007669"/>
    <property type="project" value="InterPro"/>
</dbReference>
<evidence type="ECO:0000256" key="2">
    <source>
        <dbReference type="ARBA" id="ARBA00023242"/>
    </source>
</evidence>
<dbReference type="GO" id="GO:0003697">
    <property type="term" value="F:single-stranded DNA binding"/>
    <property type="evidence" value="ECO:0007669"/>
    <property type="project" value="TreeGrafter"/>
</dbReference>
<name>A0A158QQM1_HAEPC</name>
<gene>
    <name evidence="4" type="ORF">HPLM_LOCUS15320</name>
</gene>
<dbReference type="PANTHER" id="PTHR46457:SF1">
    <property type="entry name" value="DNA REPAIR PROTEIN RAD51 HOMOLOG 4"/>
    <property type="match status" value="1"/>
</dbReference>
<evidence type="ECO:0000256" key="1">
    <source>
        <dbReference type="ARBA" id="ARBA00004123"/>
    </source>
</evidence>
<dbReference type="InterPro" id="IPR020588">
    <property type="entry name" value="RecA_ATP-bd"/>
</dbReference>
<dbReference type="GO" id="GO:0005524">
    <property type="term" value="F:ATP binding"/>
    <property type="evidence" value="ECO:0007669"/>
    <property type="project" value="InterPro"/>
</dbReference>
<keyword evidence="2" id="KW-0539">Nucleus</keyword>
<dbReference type="InterPro" id="IPR013632">
    <property type="entry name" value="Rad51_C"/>
</dbReference>
<dbReference type="OrthoDB" id="336321at2759"/>
<dbReference type="InterPro" id="IPR027417">
    <property type="entry name" value="P-loop_NTPase"/>
</dbReference>
<evidence type="ECO:0000313" key="4">
    <source>
        <dbReference type="EMBL" id="VDO56158.1"/>
    </source>
</evidence>
<organism evidence="6">
    <name type="scientific">Haemonchus placei</name>
    <name type="common">Barber's pole worm</name>
    <dbReference type="NCBI Taxonomy" id="6290"/>
    <lineage>
        <taxon>Eukaryota</taxon>
        <taxon>Metazoa</taxon>
        <taxon>Ecdysozoa</taxon>
        <taxon>Nematoda</taxon>
        <taxon>Chromadorea</taxon>
        <taxon>Rhabditida</taxon>
        <taxon>Rhabditina</taxon>
        <taxon>Rhabditomorpha</taxon>
        <taxon>Strongyloidea</taxon>
        <taxon>Trichostrongylidae</taxon>
        <taxon>Haemonchus</taxon>
    </lineage>
</organism>
<keyword evidence="5" id="KW-1185">Reference proteome</keyword>
<dbReference type="GO" id="GO:0000724">
    <property type="term" value="P:double-strand break repair via homologous recombination"/>
    <property type="evidence" value="ECO:0007669"/>
    <property type="project" value="TreeGrafter"/>
</dbReference>
<dbReference type="Gene3D" id="3.40.50.300">
    <property type="entry name" value="P-loop containing nucleotide triphosphate hydrolases"/>
    <property type="match status" value="1"/>
</dbReference>
<dbReference type="GO" id="GO:0007131">
    <property type="term" value="P:reciprocal meiotic recombination"/>
    <property type="evidence" value="ECO:0007669"/>
    <property type="project" value="TreeGrafter"/>
</dbReference>
<sequence length="203" mass="22654">MSEIVGGSSAGKTQLCYAIVANTLLHTKYNVAWLDSNGSFRSHRLVEFINGRGIDDTDVVNSLLDRICVARVSDQTQLLDALEFIDEKMETNNFRLIVIDSIFEMFDDRQLVENMTRSAVFNSILCRIGILTDIGCTVLVTTSAKNEKNDLNKAWTRQMKSRILVKESDGLRTLHNLNAGAGAPSRYCCFRIVHSGLKNTESS</sequence>
<evidence type="ECO:0000259" key="3">
    <source>
        <dbReference type="PROSITE" id="PS50162"/>
    </source>
</evidence>
<dbReference type="GO" id="GO:0033063">
    <property type="term" value="C:Rad51B-Rad51C-Rad51D-XRCC2 complex"/>
    <property type="evidence" value="ECO:0007669"/>
    <property type="project" value="TreeGrafter"/>
</dbReference>